<evidence type="ECO:0000259" key="10">
    <source>
        <dbReference type="Pfam" id="PF07034"/>
    </source>
</evidence>
<evidence type="ECO:0000256" key="2">
    <source>
        <dbReference type="ARBA" id="ARBA00010977"/>
    </source>
</evidence>
<comment type="similarity">
    <text evidence="2">Belongs to the ORC3 family.</text>
</comment>
<dbReference type="CDD" id="cd20704">
    <property type="entry name" value="Orc3"/>
    <property type="match status" value="2"/>
</dbReference>
<evidence type="ECO:0000313" key="13">
    <source>
        <dbReference type="EMBL" id="RVE57293.1"/>
    </source>
</evidence>
<dbReference type="PANTHER" id="PTHR12748">
    <property type="entry name" value="ORIGIN RECOGNITION COMPLEX SUBUNIT 3"/>
    <property type="match status" value="1"/>
</dbReference>
<evidence type="ECO:0000256" key="9">
    <source>
        <dbReference type="ARBA" id="ARBA00045241"/>
    </source>
</evidence>
<keyword evidence="5" id="KW-0235">DNA replication</keyword>
<evidence type="ECO:0000313" key="14">
    <source>
        <dbReference type="Proteomes" id="UP000283210"/>
    </source>
</evidence>
<evidence type="ECO:0000259" key="11">
    <source>
        <dbReference type="Pfam" id="PF18137"/>
    </source>
</evidence>
<dbReference type="Pfam" id="PF07034">
    <property type="entry name" value="ORC3_N"/>
    <property type="match status" value="1"/>
</dbReference>
<dbReference type="Proteomes" id="UP000283210">
    <property type="component" value="Chromosome 22"/>
</dbReference>
<dbReference type="GO" id="GO:0005656">
    <property type="term" value="C:nuclear pre-replicative complex"/>
    <property type="evidence" value="ECO:0007669"/>
    <property type="project" value="TreeGrafter"/>
</dbReference>
<dbReference type="GO" id="GO:0031261">
    <property type="term" value="C:DNA replication preinitiation complex"/>
    <property type="evidence" value="ECO:0007669"/>
    <property type="project" value="TreeGrafter"/>
</dbReference>
<comment type="function">
    <text evidence="9">Component of the origin recognition complex (ORC) that binds origins of replication. DNA-binding is ATP-dependent. The specific DNA sequences that define origins of replication have not been identified yet. ORC is required to assemble the pre-replication complex necessary to initiate DNA replication. Binds histone H3 and H4 trimethylation marks H3K9me3, H3K27me3 and H4K20me3.</text>
</comment>
<comment type="subunit">
    <text evidence="8">Component of ORC, a complex composed of at least 6 subunits: ORC1, ORC2, ORC3, ORC4, ORC5 and ORC6. ORC is regulated in a cell-cycle dependent manner. It is sequentially assembled at the exit from anaphase of mitosis and disassembled as cells enter S phase.</text>
</comment>
<evidence type="ECO:0000256" key="4">
    <source>
        <dbReference type="ARBA" id="ARBA00022553"/>
    </source>
</evidence>
<feature type="domain" description="Origin recognition complex subunit 3 insertion" evidence="12">
    <location>
        <begin position="357"/>
        <end position="588"/>
    </location>
</feature>
<dbReference type="InterPro" id="IPR040855">
    <property type="entry name" value="ORC_WH_C"/>
</dbReference>
<evidence type="ECO:0000256" key="6">
    <source>
        <dbReference type="ARBA" id="ARBA00023125"/>
    </source>
</evidence>
<dbReference type="AlphaFoldDB" id="A0A3S2MDX9"/>
<reference evidence="13 14" key="2">
    <citation type="submission" date="2019-01" db="EMBL/GenBank/DDBJ databases">
        <title>A chromosome length genome reference of the Java medaka (oryzias javanicus).</title>
        <authorList>
            <person name="Herpin A."/>
            <person name="Takehana Y."/>
            <person name="Naruse K."/>
            <person name="Ansai S."/>
            <person name="Kawaguchi M."/>
        </authorList>
    </citation>
    <scope>NUCLEOTIDE SEQUENCE [LARGE SCALE GENOMIC DNA]</scope>
    <source>
        <strain evidence="13">RS831</strain>
        <tissue evidence="13">Whole body</tissue>
    </source>
</reference>
<dbReference type="Pfam" id="PF19675">
    <property type="entry name" value="ORC3_ins"/>
    <property type="match status" value="1"/>
</dbReference>
<evidence type="ECO:0000259" key="12">
    <source>
        <dbReference type="Pfam" id="PF19675"/>
    </source>
</evidence>
<evidence type="ECO:0000256" key="3">
    <source>
        <dbReference type="ARBA" id="ARBA00019085"/>
    </source>
</evidence>
<keyword evidence="6" id="KW-0238">DNA-binding</keyword>
<name>A0A3S2MDX9_ORYJA</name>
<dbReference type="GO" id="GO:0006270">
    <property type="term" value="P:DNA replication initiation"/>
    <property type="evidence" value="ECO:0007669"/>
    <property type="project" value="TreeGrafter"/>
</dbReference>
<protein>
    <recommendedName>
        <fullName evidence="3">Origin recognition complex subunit 3</fullName>
    </recommendedName>
</protein>
<dbReference type="InterPro" id="IPR020795">
    <property type="entry name" value="ORC3"/>
</dbReference>
<dbReference type="PANTHER" id="PTHR12748:SF0">
    <property type="entry name" value="ORIGIN RECOGNITION COMPLEX SUBUNIT 3"/>
    <property type="match status" value="1"/>
</dbReference>
<organism evidence="13 14">
    <name type="scientific">Oryzias javanicus</name>
    <name type="common">Javanese ricefish</name>
    <name type="synonym">Aplocheilus javanicus</name>
    <dbReference type="NCBI Taxonomy" id="123683"/>
    <lineage>
        <taxon>Eukaryota</taxon>
        <taxon>Metazoa</taxon>
        <taxon>Chordata</taxon>
        <taxon>Craniata</taxon>
        <taxon>Vertebrata</taxon>
        <taxon>Euteleostomi</taxon>
        <taxon>Actinopterygii</taxon>
        <taxon>Neopterygii</taxon>
        <taxon>Teleostei</taxon>
        <taxon>Neoteleostei</taxon>
        <taxon>Acanthomorphata</taxon>
        <taxon>Ovalentaria</taxon>
        <taxon>Atherinomorphae</taxon>
        <taxon>Beloniformes</taxon>
        <taxon>Adrianichthyidae</taxon>
        <taxon>Oryziinae</taxon>
        <taxon>Oryzias</taxon>
    </lineage>
</organism>
<feature type="domain" description="Origin recognition complex subunit 3 winged helix C-terminal" evidence="11">
    <location>
        <begin position="601"/>
        <end position="666"/>
    </location>
</feature>
<keyword evidence="14" id="KW-1185">Reference proteome</keyword>
<dbReference type="InterPro" id="IPR045667">
    <property type="entry name" value="ORC3_N"/>
</dbReference>
<dbReference type="GO" id="GO:0005664">
    <property type="term" value="C:nuclear origin of replication recognition complex"/>
    <property type="evidence" value="ECO:0007669"/>
    <property type="project" value="InterPro"/>
</dbReference>
<keyword evidence="7" id="KW-0539">Nucleus</keyword>
<dbReference type="InterPro" id="IPR045663">
    <property type="entry name" value="ORC3_ins"/>
</dbReference>
<dbReference type="GO" id="GO:0003688">
    <property type="term" value="F:DNA replication origin binding"/>
    <property type="evidence" value="ECO:0007669"/>
    <property type="project" value="TreeGrafter"/>
</dbReference>
<proteinExistence type="inferred from homology"/>
<evidence type="ECO:0000256" key="7">
    <source>
        <dbReference type="ARBA" id="ARBA00023242"/>
    </source>
</evidence>
<accession>A0A3S2MDX9</accession>
<dbReference type="EMBL" id="CM012458">
    <property type="protein sequence ID" value="RVE57293.1"/>
    <property type="molecule type" value="Genomic_DNA"/>
</dbReference>
<sequence length="697" mass="79836">MSTSSVSKGCFVFKPSPKKRKKQDLSQESYFIHDCEGPESGQRRFKLCQDLWNQIKTETEVLQDELHRKILDSLLDFSRKCSSTRRHSDWASQMRASEIPTAALMLGVNVPDHDLTFNSLSDLLRQSVTPYVVSLHAKECGALKHLMKRVLEGLMDTVVAVDDEDEADQVQKSVHCSLTTLCDWYICRTKKSSNVTPGKKRPSSVMDQPEQLPPVVVVFKDMEAFNPKVLQDFIQICSRYIHRLPLMFIFGIATSPSTIQHMLPHSVSSLLCIQLFQSLSCTEHLATVIDKFILTHHFPFKLTEKVLSVLVSIFFFHDFSVRNFIKGLQLALLEHFYAQPLSVLCCGKEVALRNATQLDHSDLERIRQLPSFKRYVERQEAEEQVNLMKDDSYLKEVCHKLMKNLHKYHKNYYPVLRCLHTLTSALPRHLLGKQIRELHETCLRSNVWEQENYQSAMKLLKMRAKDELLLLLQKCAEILRSVRSKKMKNALKQLEELLCRFQQLDASTDVAPIEDECLVSPVKNLPKKTDLFQLQKTLLEMKESRRSKKLSSFEILRNETVDFIDGLVRSHLWPPESQPLHEVCYYSSVATVKHHLNATPRTSIQVALSNPDHYLENDSLKTEDGTLSSAAPDICIAYKLHLECGRLINLYDWLEAYATVVSAAEGVDPNEDAFGKVDEVNTPVSSAPCPSWSFWAL</sequence>
<evidence type="ECO:0000256" key="8">
    <source>
        <dbReference type="ARBA" id="ARBA00026084"/>
    </source>
</evidence>
<evidence type="ECO:0000256" key="1">
    <source>
        <dbReference type="ARBA" id="ARBA00004123"/>
    </source>
</evidence>
<reference evidence="13 14" key="1">
    <citation type="submission" date="2018-11" db="EMBL/GenBank/DDBJ databases">
        <authorList>
            <person name="Lopez-Roques C."/>
            <person name="Donnadieu C."/>
            <person name="Bouchez O."/>
            <person name="Klopp C."/>
            <person name="Cabau C."/>
            <person name="Zahm M."/>
        </authorList>
    </citation>
    <scope>NUCLEOTIDE SEQUENCE [LARGE SCALE GENOMIC DNA]</scope>
    <source>
        <strain evidence="13">RS831</strain>
        <tissue evidence="13">Whole body</tissue>
    </source>
</reference>
<feature type="domain" description="Origin recognition complex subunit 3 N-terminal" evidence="10">
    <location>
        <begin position="1"/>
        <end position="344"/>
    </location>
</feature>
<dbReference type="OrthoDB" id="10265211at2759"/>
<dbReference type="Pfam" id="PF18137">
    <property type="entry name" value="WHD_ORC"/>
    <property type="match status" value="1"/>
</dbReference>
<keyword evidence="4" id="KW-0597">Phosphoprotein</keyword>
<evidence type="ECO:0000256" key="5">
    <source>
        <dbReference type="ARBA" id="ARBA00022705"/>
    </source>
</evidence>
<gene>
    <name evidence="13" type="ORF">OJAV_G00214860</name>
</gene>
<comment type="subcellular location">
    <subcellularLocation>
        <location evidence="1">Nucleus</location>
    </subcellularLocation>
</comment>